<proteinExistence type="predicted"/>
<dbReference type="OrthoDB" id="289300at2"/>
<dbReference type="STRING" id="1891926.Fuma_01592"/>
<dbReference type="AlphaFoldDB" id="A0A1P8WD77"/>
<feature type="transmembrane region" description="Helical" evidence="1">
    <location>
        <begin position="61"/>
        <end position="84"/>
    </location>
</feature>
<accession>A0A1P8WD77</accession>
<reference evidence="2 3" key="1">
    <citation type="journal article" date="2016" name="Front. Microbiol.">
        <title>Fuerstia marisgermanicae gen. nov., sp. nov., an Unusual Member of the Phylum Planctomycetes from the German Wadden Sea.</title>
        <authorList>
            <person name="Kohn T."/>
            <person name="Heuer A."/>
            <person name="Jogler M."/>
            <person name="Vollmers J."/>
            <person name="Boedeker C."/>
            <person name="Bunk B."/>
            <person name="Rast P."/>
            <person name="Borchert D."/>
            <person name="Glockner I."/>
            <person name="Freese H.M."/>
            <person name="Klenk H.P."/>
            <person name="Overmann J."/>
            <person name="Kaster A.K."/>
            <person name="Rohde M."/>
            <person name="Wiegand S."/>
            <person name="Jogler C."/>
        </authorList>
    </citation>
    <scope>NUCLEOTIDE SEQUENCE [LARGE SCALE GENOMIC DNA]</scope>
    <source>
        <strain evidence="2 3">NH11</strain>
    </source>
</reference>
<dbReference type="KEGG" id="fmr:Fuma_01592"/>
<sequence length="105" mass="11881">MQKQVPLKHYPRRGATVAWVVTIIFAVLILIPSMLGFVMKFMELVNLSQGEADGGFAITPVVNYLLASAGFFFLLLWSAINGMFNDLEHPKFTMLENEEMLDKEQ</sequence>
<name>A0A1P8WD77_9PLAN</name>
<dbReference type="Proteomes" id="UP000187735">
    <property type="component" value="Chromosome"/>
</dbReference>
<evidence type="ECO:0000313" key="3">
    <source>
        <dbReference type="Proteomes" id="UP000187735"/>
    </source>
</evidence>
<organism evidence="2 3">
    <name type="scientific">Fuerstiella marisgermanici</name>
    <dbReference type="NCBI Taxonomy" id="1891926"/>
    <lineage>
        <taxon>Bacteria</taxon>
        <taxon>Pseudomonadati</taxon>
        <taxon>Planctomycetota</taxon>
        <taxon>Planctomycetia</taxon>
        <taxon>Planctomycetales</taxon>
        <taxon>Planctomycetaceae</taxon>
        <taxon>Fuerstiella</taxon>
    </lineage>
</organism>
<keyword evidence="1" id="KW-0472">Membrane</keyword>
<keyword evidence="3" id="KW-1185">Reference proteome</keyword>
<evidence type="ECO:0000256" key="1">
    <source>
        <dbReference type="SAM" id="Phobius"/>
    </source>
</evidence>
<evidence type="ECO:0000313" key="2">
    <source>
        <dbReference type="EMBL" id="APZ91991.1"/>
    </source>
</evidence>
<feature type="transmembrane region" description="Helical" evidence="1">
    <location>
        <begin position="16"/>
        <end position="41"/>
    </location>
</feature>
<dbReference type="EMBL" id="CP017641">
    <property type="protein sequence ID" value="APZ91991.1"/>
    <property type="molecule type" value="Genomic_DNA"/>
</dbReference>
<protein>
    <submittedName>
        <fullName evidence="2">Uncharacterized protein</fullName>
    </submittedName>
</protein>
<keyword evidence="1" id="KW-0812">Transmembrane</keyword>
<keyword evidence="1" id="KW-1133">Transmembrane helix</keyword>
<gene>
    <name evidence="2" type="ORF">Fuma_01592</name>
</gene>
<dbReference type="RefSeq" id="WP_077023663.1">
    <property type="nucleotide sequence ID" value="NZ_CP017641.1"/>
</dbReference>